<feature type="domain" description="Peripheral subunit-binding (PSBD)" evidence="2">
    <location>
        <begin position="8"/>
        <end position="46"/>
    </location>
</feature>
<protein>
    <recommendedName>
        <fullName evidence="2">Peripheral subunit-binding (PSBD) domain-containing protein</fullName>
    </recommendedName>
</protein>
<comment type="similarity">
    <text evidence="1">Belongs to the 2-oxoacid dehydrogenase family.</text>
</comment>
<dbReference type="Pfam" id="PF02817">
    <property type="entry name" value="E3_binding"/>
    <property type="match status" value="1"/>
</dbReference>
<dbReference type="Proteomes" id="UP000235392">
    <property type="component" value="Unassembled WGS sequence"/>
</dbReference>
<proteinExistence type="inferred from homology"/>
<comment type="caution">
    <text evidence="3">The sequence shown here is derived from an EMBL/GenBank/DDBJ whole genome shotgun (WGS) entry which is preliminary data.</text>
</comment>
<evidence type="ECO:0000313" key="4">
    <source>
        <dbReference type="Proteomes" id="UP000235392"/>
    </source>
</evidence>
<dbReference type="AlphaFoldDB" id="A0A2N5URV9"/>
<dbReference type="PROSITE" id="PS51826">
    <property type="entry name" value="PSBD"/>
    <property type="match status" value="1"/>
</dbReference>
<dbReference type="Gene3D" id="4.10.320.10">
    <property type="entry name" value="E3-binding domain"/>
    <property type="match status" value="1"/>
</dbReference>
<evidence type="ECO:0000256" key="1">
    <source>
        <dbReference type="ARBA" id="ARBA00007317"/>
    </source>
</evidence>
<reference evidence="3 4" key="1">
    <citation type="submission" date="2017-11" db="EMBL/GenBank/DDBJ databases">
        <title>De novo assembly and phasing of dikaryotic genomes from two isolates of Puccinia coronata f. sp. avenae, the causal agent of oat crown rust.</title>
        <authorList>
            <person name="Miller M.E."/>
            <person name="Zhang Y."/>
            <person name="Omidvar V."/>
            <person name="Sperschneider J."/>
            <person name="Schwessinger B."/>
            <person name="Raley C."/>
            <person name="Palmer J.M."/>
            <person name="Garnica D."/>
            <person name="Upadhyaya N."/>
            <person name="Rathjen J."/>
            <person name="Taylor J.M."/>
            <person name="Park R.F."/>
            <person name="Dodds P.N."/>
            <person name="Hirsch C.D."/>
            <person name="Kianian S.F."/>
            <person name="Figueroa M."/>
        </authorList>
    </citation>
    <scope>NUCLEOTIDE SEQUENCE [LARGE SCALE GENOMIC DNA]</scope>
    <source>
        <strain evidence="3">12SD80</strain>
    </source>
</reference>
<name>A0A2N5URV9_9BASI</name>
<dbReference type="InterPro" id="IPR036625">
    <property type="entry name" value="E3-bd_dom_sf"/>
</dbReference>
<dbReference type="GO" id="GO:0016746">
    <property type="term" value="F:acyltransferase activity"/>
    <property type="evidence" value="ECO:0007669"/>
    <property type="project" value="InterPro"/>
</dbReference>
<dbReference type="SUPFAM" id="SSF47005">
    <property type="entry name" value="Peripheral subunit-binding domain of 2-oxo acid dehydrogenase complex"/>
    <property type="match status" value="1"/>
</dbReference>
<organism evidence="3 4">
    <name type="scientific">Puccinia coronata f. sp. avenae</name>
    <dbReference type="NCBI Taxonomy" id="200324"/>
    <lineage>
        <taxon>Eukaryota</taxon>
        <taxon>Fungi</taxon>
        <taxon>Dikarya</taxon>
        <taxon>Basidiomycota</taxon>
        <taxon>Pucciniomycotina</taxon>
        <taxon>Pucciniomycetes</taxon>
        <taxon>Pucciniales</taxon>
        <taxon>Pucciniaceae</taxon>
        <taxon>Puccinia</taxon>
    </lineage>
</organism>
<evidence type="ECO:0000313" key="3">
    <source>
        <dbReference type="EMBL" id="PLW40377.1"/>
    </source>
</evidence>
<dbReference type="InterPro" id="IPR004167">
    <property type="entry name" value="PSBD"/>
</dbReference>
<gene>
    <name evidence="3" type="ORF">PCASD_07279</name>
</gene>
<evidence type="ECO:0000259" key="2">
    <source>
        <dbReference type="PROSITE" id="PS51826"/>
    </source>
</evidence>
<accession>A0A2N5URV9</accession>
<sequence>MVLKTVLPLSPAVARILHELAVKDATKIKGTGLRGRLTKGDVLTHFKKASSPCGTAQKMIQADADARLAEKSKLGSSSAFKTTPAQELPPLDPSAVRLYITEGLSALTNRSSTPFAASSFDSLLQDYYTRPPASTSNPPGRVPSSIVSTDNYFHGFV</sequence>
<dbReference type="EMBL" id="PGCI01000103">
    <property type="protein sequence ID" value="PLW40377.1"/>
    <property type="molecule type" value="Genomic_DNA"/>
</dbReference>